<comment type="caution">
    <text evidence="2">The sequence shown here is derived from an EMBL/GenBank/DDBJ whole genome shotgun (WGS) entry which is preliminary data.</text>
</comment>
<feature type="signal peptide" evidence="1">
    <location>
        <begin position="1"/>
        <end position="29"/>
    </location>
</feature>
<evidence type="ECO:0000313" key="3">
    <source>
        <dbReference type="Proteomes" id="UP000571554"/>
    </source>
</evidence>
<proteinExistence type="predicted"/>
<name>A0A7W9TXD8_9BURK</name>
<dbReference type="AlphaFoldDB" id="A0A7W9TXD8"/>
<dbReference type="InterPro" id="IPR023614">
    <property type="entry name" value="Porin_dom_sf"/>
</dbReference>
<protein>
    <recommendedName>
        <fullName evidence="4">Phenol degradation protein meta</fullName>
    </recommendedName>
</protein>
<sequence length="303" mass="32530">MQGNFRHIGNACVMATLASLITISQHAQAFEGGISPYPASATGDNIASMPPFPGLFALQQFNYSFSNGLYGNDGSKLPVPFHSSVATEVTRLLASYPFEFYGARFYSQLVIPVVSLHTTVAGQHSSQNGLSNITVSPLIIDWRPTRELSFAAGLDLALETGSYSATKASVAVGYTSLQPVFAARYDQPGGIDIGISNRLLLNQRNSTTNYSSGDAYLGEFEAGWHLGHWKLGVVGSYLNQYSNDTQNGATVASGYRTRSFGFGPSIVYDAGPVKVNLNYQQGLYAANTSKSNNVWLNVAIPLL</sequence>
<dbReference type="Pfam" id="PF13557">
    <property type="entry name" value="Phenol_MetA_deg"/>
    <property type="match status" value="1"/>
</dbReference>
<organism evidence="2 3">
    <name type="scientific">Paraburkholderia bannensis</name>
    <dbReference type="NCBI Taxonomy" id="765414"/>
    <lineage>
        <taxon>Bacteria</taxon>
        <taxon>Pseudomonadati</taxon>
        <taxon>Pseudomonadota</taxon>
        <taxon>Betaproteobacteria</taxon>
        <taxon>Burkholderiales</taxon>
        <taxon>Burkholderiaceae</taxon>
        <taxon>Paraburkholderia</taxon>
    </lineage>
</organism>
<gene>
    <name evidence="2" type="ORF">F4827_003002</name>
</gene>
<keyword evidence="3" id="KW-1185">Reference proteome</keyword>
<evidence type="ECO:0000313" key="2">
    <source>
        <dbReference type="EMBL" id="MBB6103147.1"/>
    </source>
</evidence>
<dbReference type="InterPro" id="IPR025737">
    <property type="entry name" value="FApF"/>
</dbReference>
<accession>A0A7W9TXD8</accession>
<feature type="chain" id="PRO_5030703196" description="Phenol degradation protein meta" evidence="1">
    <location>
        <begin position="30"/>
        <end position="303"/>
    </location>
</feature>
<dbReference type="Gene3D" id="2.40.160.10">
    <property type="entry name" value="Porin"/>
    <property type="match status" value="1"/>
</dbReference>
<dbReference type="EMBL" id="JACHBW010000008">
    <property type="protein sequence ID" value="MBB6103147.1"/>
    <property type="molecule type" value="Genomic_DNA"/>
</dbReference>
<evidence type="ECO:0000256" key="1">
    <source>
        <dbReference type="SAM" id="SignalP"/>
    </source>
</evidence>
<keyword evidence="1" id="KW-0732">Signal</keyword>
<evidence type="ECO:0008006" key="4">
    <source>
        <dbReference type="Google" id="ProtNLM"/>
    </source>
</evidence>
<dbReference type="Proteomes" id="UP000571554">
    <property type="component" value="Unassembled WGS sequence"/>
</dbReference>
<reference evidence="2 3" key="1">
    <citation type="submission" date="2020-08" db="EMBL/GenBank/DDBJ databases">
        <title>Above-ground endophytic microbial communities from plants in different locations in the United States.</title>
        <authorList>
            <person name="Frank C."/>
        </authorList>
    </citation>
    <scope>NUCLEOTIDE SEQUENCE [LARGE SCALE GENOMIC DNA]</scope>
    <source>
        <strain evidence="2 3">WP4_2_2</strain>
    </source>
</reference>